<organism evidence="2 3">
    <name type="scientific">Puccinia graminis f. sp. tritici</name>
    <dbReference type="NCBI Taxonomy" id="56615"/>
    <lineage>
        <taxon>Eukaryota</taxon>
        <taxon>Fungi</taxon>
        <taxon>Dikarya</taxon>
        <taxon>Basidiomycota</taxon>
        <taxon>Pucciniomycotina</taxon>
        <taxon>Pucciniomycetes</taxon>
        <taxon>Pucciniales</taxon>
        <taxon>Pucciniaceae</taxon>
        <taxon>Puccinia</taxon>
    </lineage>
</organism>
<keyword evidence="1" id="KW-0472">Membrane</keyword>
<reference evidence="2 3" key="1">
    <citation type="submission" date="2019-05" db="EMBL/GenBank/DDBJ databases">
        <title>Emergence of the Ug99 lineage of the wheat stem rust pathogen through somatic hybridization.</title>
        <authorList>
            <person name="Li F."/>
            <person name="Upadhyaya N.M."/>
            <person name="Sperschneider J."/>
            <person name="Matny O."/>
            <person name="Nguyen-Phuc H."/>
            <person name="Mago R."/>
            <person name="Raley C."/>
            <person name="Miller M.E."/>
            <person name="Silverstein K.A.T."/>
            <person name="Henningsen E."/>
            <person name="Hirsch C.D."/>
            <person name="Visser B."/>
            <person name="Pretorius Z.A."/>
            <person name="Steffenson B.J."/>
            <person name="Schwessinger B."/>
            <person name="Dodds P.N."/>
            <person name="Figueroa M."/>
        </authorList>
    </citation>
    <scope>NUCLEOTIDE SEQUENCE [LARGE SCALE GENOMIC DNA]</scope>
    <source>
        <strain evidence="2 3">Ug99</strain>
    </source>
</reference>
<dbReference type="EMBL" id="VDEP01000075">
    <property type="protein sequence ID" value="KAA1132921.1"/>
    <property type="molecule type" value="Genomic_DNA"/>
</dbReference>
<comment type="caution">
    <text evidence="2">The sequence shown here is derived from an EMBL/GenBank/DDBJ whole genome shotgun (WGS) entry which is preliminary data.</text>
</comment>
<evidence type="ECO:0000313" key="2">
    <source>
        <dbReference type="EMBL" id="KAA1132921.1"/>
    </source>
</evidence>
<name>A0A5B0S453_PUCGR</name>
<dbReference type="Proteomes" id="UP000325313">
    <property type="component" value="Unassembled WGS sequence"/>
</dbReference>
<keyword evidence="1" id="KW-1133">Transmembrane helix</keyword>
<protein>
    <submittedName>
        <fullName evidence="2">Uncharacterized protein</fullName>
    </submittedName>
</protein>
<feature type="transmembrane region" description="Helical" evidence="1">
    <location>
        <begin position="30"/>
        <end position="53"/>
    </location>
</feature>
<keyword evidence="1" id="KW-0812">Transmembrane</keyword>
<accession>A0A5B0S453</accession>
<dbReference type="PANTHER" id="PTHR35152:SF1">
    <property type="entry name" value="DOMAIN SIGNALLING PROTEIN, PUTATIVE (AFU_ORTHOLOGUE AFUA_5G11310)-RELATED"/>
    <property type="match status" value="1"/>
</dbReference>
<gene>
    <name evidence="2" type="ORF">PGTUg99_022768</name>
</gene>
<dbReference type="AlphaFoldDB" id="A0A5B0S453"/>
<evidence type="ECO:0000256" key="1">
    <source>
        <dbReference type="SAM" id="Phobius"/>
    </source>
</evidence>
<proteinExistence type="predicted"/>
<sequence>MALTHYTFPNTTDPVALAIYYQTHPLPQTFNAGIVVASIVASFLGAETTLLLLSRRTSTAGARNWGILVLAATTMGSV</sequence>
<evidence type="ECO:0000313" key="3">
    <source>
        <dbReference type="Proteomes" id="UP000325313"/>
    </source>
</evidence>
<dbReference type="PANTHER" id="PTHR35152">
    <property type="entry name" value="DOMAIN SIGNALLING PROTEIN, PUTATIVE (AFU_ORTHOLOGUE AFUA_5G11310)-RELATED"/>
    <property type="match status" value="1"/>
</dbReference>